<keyword evidence="5" id="KW-0560">Oxidoreductase</keyword>
<dbReference type="SUPFAM" id="SSF54427">
    <property type="entry name" value="NTF2-like"/>
    <property type="match status" value="1"/>
</dbReference>
<evidence type="ECO:0000256" key="2">
    <source>
        <dbReference type="ARBA" id="ARBA00009570"/>
    </source>
</evidence>
<evidence type="ECO:0000313" key="7">
    <source>
        <dbReference type="Proteomes" id="UP001596422"/>
    </source>
</evidence>
<protein>
    <submittedName>
        <fullName evidence="6">Aromatic-ring-hydroxylating dioxygenase subunit beta</fullName>
    </submittedName>
</protein>
<organism evidence="6 7">
    <name type="scientific">Marinobacterium aestuariivivens</name>
    <dbReference type="NCBI Taxonomy" id="1698799"/>
    <lineage>
        <taxon>Bacteria</taxon>
        <taxon>Pseudomonadati</taxon>
        <taxon>Pseudomonadota</taxon>
        <taxon>Gammaproteobacteria</taxon>
        <taxon>Oceanospirillales</taxon>
        <taxon>Oceanospirillaceae</taxon>
        <taxon>Marinobacterium</taxon>
    </lineage>
</organism>
<reference evidence="7" key="1">
    <citation type="journal article" date="2019" name="Int. J. Syst. Evol. Microbiol.">
        <title>The Global Catalogue of Microorganisms (GCM) 10K type strain sequencing project: providing services to taxonomists for standard genome sequencing and annotation.</title>
        <authorList>
            <consortium name="The Broad Institute Genomics Platform"/>
            <consortium name="The Broad Institute Genome Sequencing Center for Infectious Disease"/>
            <person name="Wu L."/>
            <person name="Ma J."/>
        </authorList>
    </citation>
    <scope>NUCLEOTIDE SEQUENCE [LARGE SCALE GENOMIC DNA]</scope>
    <source>
        <strain evidence="7">NBRC 111756</strain>
    </source>
</reference>
<dbReference type="PANTHER" id="PTHR41534">
    <property type="entry name" value="BLR3401 PROTEIN"/>
    <property type="match status" value="1"/>
</dbReference>
<keyword evidence="4 6" id="KW-0223">Dioxygenase</keyword>
<dbReference type="Gene3D" id="3.10.450.50">
    <property type="match status" value="1"/>
</dbReference>
<dbReference type="Pfam" id="PF00866">
    <property type="entry name" value="Ring_hydroxyl_B"/>
    <property type="match status" value="1"/>
</dbReference>
<comment type="similarity">
    <text evidence="2">Belongs to the bacterial ring-hydroxylating dioxygenase beta subunit family.</text>
</comment>
<evidence type="ECO:0000256" key="3">
    <source>
        <dbReference type="ARBA" id="ARBA00022797"/>
    </source>
</evidence>
<evidence type="ECO:0000256" key="5">
    <source>
        <dbReference type="ARBA" id="ARBA00023002"/>
    </source>
</evidence>
<accession>A0ABW1ZU19</accession>
<dbReference type="InterPro" id="IPR032710">
    <property type="entry name" value="NTF2-like_dom_sf"/>
</dbReference>
<dbReference type="InterPro" id="IPR000391">
    <property type="entry name" value="Rng_hydr_dOase-bsu"/>
</dbReference>
<dbReference type="EMBL" id="JBHSWE010000001">
    <property type="protein sequence ID" value="MFC6668753.1"/>
    <property type="molecule type" value="Genomic_DNA"/>
</dbReference>
<comment type="caution">
    <text evidence="6">The sequence shown here is derived from an EMBL/GenBank/DDBJ whole genome shotgun (WGS) entry which is preliminary data.</text>
</comment>
<keyword evidence="7" id="KW-1185">Reference proteome</keyword>
<evidence type="ECO:0000256" key="4">
    <source>
        <dbReference type="ARBA" id="ARBA00022964"/>
    </source>
</evidence>
<evidence type="ECO:0000256" key="1">
    <source>
        <dbReference type="ARBA" id="ARBA00005211"/>
    </source>
</evidence>
<sequence>MKNYTELLNDVTAFIWQEADLLDHKAYQSWLDLWADSGLYIVPAELKADDYENSLNLALDDADMRRMRVARLESGESVSAKSTLNTVRMVSRVRLLEGGENLVIARCAQTLNEMRHGKLVTYPADIEYRLRPVADGFRIERKVVKLLHAESFLRTVSFIF</sequence>
<evidence type="ECO:0000313" key="6">
    <source>
        <dbReference type="EMBL" id="MFC6668753.1"/>
    </source>
</evidence>
<proteinExistence type="inferred from homology"/>
<dbReference type="RefSeq" id="WP_379907308.1">
    <property type="nucleotide sequence ID" value="NZ_JBHSWE010000001.1"/>
</dbReference>
<gene>
    <name evidence="6" type="ORF">ACFQDL_00460</name>
</gene>
<dbReference type="Proteomes" id="UP001596422">
    <property type="component" value="Unassembled WGS sequence"/>
</dbReference>
<keyword evidence="3" id="KW-0058">Aromatic hydrocarbons catabolism</keyword>
<dbReference type="GO" id="GO:0051213">
    <property type="term" value="F:dioxygenase activity"/>
    <property type="evidence" value="ECO:0007669"/>
    <property type="project" value="UniProtKB-KW"/>
</dbReference>
<name>A0ABW1ZU19_9GAMM</name>
<comment type="pathway">
    <text evidence="1">Aromatic compound metabolism.</text>
</comment>
<dbReference type="PANTHER" id="PTHR41534:SF2">
    <property type="entry name" value="3-PHENYLPROPIONATE_CINNAMIC ACID DIOXYGENASE SUBUNIT BETA"/>
    <property type="match status" value="1"/>
</dbReference>